<gene>
    <name evidence="1" type="ORF">CP335_15565</name>
</gene>
<dbReference type="Proteomes" id="UP000218643">
    <property type="component" value="Unassembled WGS sequence"/>
</dbReference>
<sequence>MAKNLEQLVIKEAVGGIVKMTDVPEGATAQIPPGFLAESDHIPFFVQVILDGTWIGERFSGTTPYSETIEIKVPREDLLEHAGPQGAKFAYVVNLGGNEVDAPFTEYKIIH</sequence>
<dbReference type="RefSeq" id="WP_096796386.1">
    <property type="nucleotide sequence ID" value="NZ_NXHE01000017.1"/>
</dbReference>
<organism evidence="1 2">
    <name type="scientific">Pseudomonas fluorescens</name>
    <dbReference type="NCBI Taxonomy" id="294"/>
    <lineage>
        <taxon>Bacteria</taxon>
        <taxon>Pseudomonadati</taxon>
        <taxon>Pseudomonadota</taxon>
        <taxon>Gammaproteobacteria</taxon>
        <taxon>Pseudomonadales</taxon>
        <taxon>Pseudomonadaceae</taxon>
        <taxon>Pseudomonas</taxon>
    </lineage>
</organism>
<proteinExistence type="predicted"/>
<evidence type="ECO:0000313" key="1">
    <source>
        <dbReference type="EMBL" id="PCM48729.1"/>
    </source>
</evidence>
<accession>A0A854X0V8</accession>
<reference evidence="1 2" key="2">
    <citation type="submission" date="2017-10" db="EMBL/GenBank/DDBJ databases">
        <title>Rhizosphere-associated Pseudomonas modulate jasmonic acid/salicylic acid antagonism to induce systemic resistance to herbivores at the cost of susceptibility to pathogens.</title>
        <authorList>
            <person name="Haney C.H."/>
            <person name="Wiesmann C.L."/>
            <person name="Shapiro L.R."/>
            <person name="O'Sullivan L.R."/>
            <person name="Khorasani S."/>
            <person name="Melnyk R.A."/>
            <person name="Xiao L."/>
            <person name="Bush J."/>
            <person name="Carrillo J."/>
            <person name="Pierce N.E."/>
            <person name="Ausubel F.M."/>
        </authorList>
    </citation>
    <scope>NUCLEOTIDE SEQUENCE [LARGE SCALE GENOMIC DNA]</scope>
    <source>
        <strain evidence="1 2">CH229</strain>
    </source>
</reference>
<evidence type="ECO:0000313" key="2">
    <source>
        <dbReference type="Proteomes" id="UP000218643"/>
    </source>
</evidence>
<comment type="caution">
    <text evidence="1">The sequence shown here is derived from an EMBL/GenBank/DDBJ whole genome shotgun (WGS) entry which is preliminary data.</text>
</comment>
<dbReference type="AlphaFoldDB" id="A0A854X0V8"/>
<protein>
    <submittedName>
        <fullName evidence="1">Uncharacterized protein</fullName>
    </submittedName>
</protein>
<reference evidence="1 2" key="1">
    <citation type="submission" date="2017-09" db="EMBL/GenBank/DDBJ databases">
        <authorList>
            <person name="Haney C."/>
            <person name="Melnyk R."/>
        </authorList>
    </citation>
    <scope>NUCLEOTIDE SEQUENCE [LARGE SCALE GENOMIC DNA]</scope>
    <source>
        <strain evidence="1 2">CH229</strain>
    </source>
</reference>
<name>A0A854X0V8_PSEFL</name>
<dbReference type="EMBL" id="NXHE01000017">
    <property type="protein sequence ID" value="PCM48729.1"/>
    <property type="molecule type" value="Genomic_DNA"/>
</dbReference>